<dbReference type="SUPFAM" id="SSF50978">
    <property type="entry name" value="WD40 repeat-like"/>
    <property type="match status" value="1"/>
</dbReference>
<dbReference type="PROSITE" id="PS50082">
    <property type="entry name" value="WD_REPEATS_2"/>
    <property type="match status" value="2"/>
</dbReference>
<dbReference type="OrthoDB" id="312140at2759"/>
<feature type="compositionally biased region" description="Acidic residues" evidence="2">
    <location>
        <begin position="516"/>
        <end position="542"/>
    </location>
</feature>
<proteinExistence type="predicted"/>
<dbReference type="PROSITE" id="PS50294">
    <property type="entry name" value="WD_REPEATS_REGION"/>
    <property type="match status" value="2"/>
</dbReference>
<evidence type="ECO:0000313" key="3">
    <source>
        <dbReference type="EMBL" id="TNV81661.1"/>
    </source>
</evidence>
<feature type="region of interest" description="Disordered" evidence="2">
    <location>
        <begin position="55"/>
        <end position="94"/>
    </location>
</feature>
<feature type="compositionally biased region" description="Polar residues" evidence="2">
    <location>
        <begin position="579"/>
        <end position="593"/>
    </location>
</feature>
<dbReference type="InterPro" id="IPR001680">
    <property type="entry name" value="WD40_rpt"/>
</dbReference>
<dbReference type="EMBL" id="RRYP01005874">
    <property type="protein sequence ID" value="TNV81661.1"/>
    <property type="molecule type" value="Genomic_DNA"/>
</dbReference>
<dbReference type="GO" id="GO:0080008">
    <property type="term" value="C:Cul4-RING E3 ubiquitin ligase complex"/>
    <property type="evidence" value="ECO:0007669"/>
    <property type="project" value="TreeGrafter"/>
</dbReference>
<feature type="compositionally biased region" description="Acidic residues" evidence="2">
    <location>
        <begin position="597"/>
        <end position="610"/>
    </location>
</feature>
<keyword evidence="1" id="KW-0853">WD repeat</keyword>
<organism evidence="3 4">
    <name type="scientific">Halteria grandinella</name>
    <dbReference type="NCBI Taxonomy" id="5974"/>
    <lineage>
        <taxon>Eukaryota</taxon>
        <taxon>Sar</taxon>
        <taxon>Alveolata</taxon>
        <taxon>Ciliophora</taxon>
        <taxon>Intramacronucleata</taxon>
        <taxon>Spirotrichea</taxon>
        <taxon>Stichotrichia</taxon>
        <taxon>Sporadotrichida</taxon>
        <taxon>Halteriidae</taxon>
        <taxon>Halteria</taxon>
    </lineage>
</organism>
<feature type="compositionally biased region" description="Basic and acidic residues" evidence="2">
    <location>
        <begin position="72"/>
        <end position="94"/>
    </location>
</feature>
<dbReference type="Gene3D" id="2.130.10.10">
    <property type="entry name" value="YVTN repeat-like/Quinoprotein amine dehydrogenase"/>
    <property type="match status" value="2"/>
</dbReference>
<dbReference type="PANTHER" id="PTHR19847:SF7">
    <property type="entry name" value="DDB1- AND CUL4-ASSOCIATED FACTOR 11"/>
    <property type="match status" value="1"/>
</dbReference>
<sequence length="618" mass="70413">MNIDRLSQLLMARERAAAQDQVHTGPPQKNRDINQVLDVNDPSVFDMVMDISQNSSIGKKGGSKRKVQLTPLKKENPYQKEEEKKSTLADKQKDHLRKERLLQERLSRLVPTETSDYYQTLLPNSFYKAYPCSDSGLYGGKFTSKGNIFYASSQSHIMLFNTSDPYDWRLKKRIAAQNVYWTVSDMDVCANEQFLIYSTLNPIVQMIDLETLSSKVHMFNFSSQDDDGSWGNSGAIMSLKFSGDTKEIVAATKNAKVLVYDIFANRICSTVNNAHDDEINSVCFANRSESNLIFTGSDDSLVKVWDRRALLREAGTFVGHSEGVTHVTSKGDGVMLASNGKDQMLKVWDIRKMVSPEGMRNVRLPRMSGFDYRWQEYPFKSRPFQRHSEDKSLFNFKGHAVLKTLIRCYFSPLETTGQRYIYSGSMDGKLPIYDLLTGEEALILQDAKARKSTARDVSWHPTYPVLASTSFEGCVNTWSLKDKSNDASQEKSAMSEAEKQRVYELFMGNRYQYRNDDDEEEEGESQENHDDDEEMEEDGEDFDYLRQRLQSSTSQPQSQSSQQSRAEGESMASLIFRQLRQTFQGFTAQSVGASQAEPEEPEEDEEEESDGIDHKDVE</sequence>
<dbReference type="PANTHER" id="PTHR19847">
    <property type="entry name" value="DDB1- AND CUL4-ASSOCIATED FACTOR 11"/>
    <property type="match status" value="1"/>
</dbReference>
<dbReference type="Proteomes" id="UP000785679">
    <property type="component" value="Unassembled WGS sequence"/>
</dbReference>
<dbReference type="SMART" id="SM00320">
    <property type="entry name" value="WD40"/>
    <property type="match status" value="6"/>
</dbReference>
<accession>A0A8J8NTU6</accession>
<feature type="compositionally biased region" description="Low complexity" evidence="2">
    <location>
        <begin position="547"/>
        <end position="565"/>
    </location>
</feature>
<dbReference type="InterPro" id="IPR015943">
    <property type="entry name" value="WD40/YVTN_repeat-like_dom_sf"/>
</dbReference>
<dbReference type="InterPro" id="IPR051859">
    <property type="entry name" value="DCAF"/>
</dbReference>
<evidence type="ECO:0000256" key="1">
    <source>
        <dbReference type="PROSITE-ProRule" id="PRU00221"/>
    </source>
</evidence>
<gene>
    <name evidence="3" type="ORF">FGO68_gene4976</name>
</gene>
<protein>
    <submittedName>
        <fullName evidence="3">Uncharacterized protein</fullName>
    </submittedName>
</protein>
<feature type="region of interest" description="Disordered" evidence="2">
    <location>
        <begin position="514"/>
        <end position="618"/>
    </location>
</feature>
<dbReference type="Pfam" id="PF00400">
    <property type="entry name" value="WD40"/>
    <property type="match status" value="2"/>
</dbReference>
<evidence type="ECO:0000256" key="2">
    <source>
        <dbReference type="SAM" id="MobiDB-lite"/>
    </source>
</evidence>
<feature type="repeat" description="WD" evidence="1">
    <location>
        <begin position="272"/>
        <end position="306"/>
    </location>
</feature>
<dbReference type="GO" id="GO:0043161">
    <property type="term" value="P:proteasome-mediated ubiquitin-dependent protein catabolic process"/>
    <property type="evidence" value="ECO:0007669"/>
    <property type="project" value="TreeGrafter"/>
</dbReference>
<reference evidence="3" key="1">
    <citation type="submission" date="2019-06" db="EMBL/GenBank/DDBJ databases">
        <authorList>
            <person name="Zheng W."/>
        </authorList>
    </citation>
    <scope>NUCLEOTIDE SEQUENCE</scope>
    <source>
        <strain evidence="3">QDHG01</strain>
    </source>
</reference>
<evidence type="ECO:0000313" key="4">
    <source>
        <dbReference type="Proteomes" id="UP000785679"/>
    </source>
</evidence>
<dbReference type="InterPro" id="IPR036322">
    <property type="entry name" value="WD40_repeat_dom_sf"/>
</dbReference>
<keyword evidence="4" id="KW-1185">Reference proteome</keyword>
<dbReference type="AlphaFoldDB" id="A0A8J8NTU6"/>
<comment type="caution">
    <text evidence="3">The sequence shown here is derived from an EMBL/GenBank/DDBJ whole genome shotgun (WGS) entry which is preliminary data.</text>
</comment>
<feature type="repeat" description="WD" evidence="1">
    <location>
        <begin position="317"/>
        <end position="351"/>
    </location>
</feature>
<name>A0A8J8NTU6_HALGN</name>